<feature type="modified residue" description="4-aspartylphosphate" evidence="2">
    <location>
        <position position="53"/>
    </location>
</feature>
<keyword evidence="5" id="KW-1185">Reference proteome</keyword>
<dbReference type="PANTHER" id="PTHR44591:SF25">
    <property type="entry name" value="CHEMOTAXIS TWO-COMPONENT RESPONSE REGULATOR"/>
    <property type="match status" value="1"/>
</dbReference>
<dbReference type="RefSeq" id="WP_132285791.1">
    <property type="nucleotide sequence ID" value="NZ_SKBM01000004.1"/>
</dbReference>
<sequence length="122" mass="13152">MKPVFLVDDSPTMLASMAAVLGKAGVPVEKAASGGEALSRFRANPPLRLIITDFHMPGMNGVELIREVRKLTAYRFLPILVLTTESDQGKRDQARTAGATGWLVKPVASDKLLQVLQQVAPV</sequence>
<evidence type="ECO:0000256" key="2">
    <source>
        <dbReference type="PROSITE-ProRule" id="PRU00169"/>
    </source>
</evidence>
<proteinExistence type="predicted"/>
<feature type="domain" description="Response regulatory" evidence="3">
    <location>
        <begin position="3"/>
        <end position="120"/>
    </location>
</feature>
<dbReference type="Proteomes" id="UP000295023">
    <property type="component" value="Unassembled WGS sequence"/>
</dbReference>
<dbReference type="EMBL" id="SKBM01000004">
    <property type="protein sequence ID" value="TCZ65001.1"/>
    <property type="molecule type" value="Genomic_DNA"/>
</dbReference>
<dbReference type="SUPFAM" id="SSF52172">
    <property type="entry name" value="CheY-like"/>
    <property type="match status" value="1"/>
</dbReference>
<name>A0A4R4DWD6_9PROT</name>
<dbReference type="InterPro" id="IPR001789">
    <property type="entry name" value="Sig_transdc_resp-reg_receiver"/>
</dbReference>
<dbReference type="GO" id="GO:0000160">
    <property type="term" value="P:phosphorelay signal transduction system"/>
    <property type="evidence" value="ECO:0007669"/>
    <property type="project" value="InterPro"/>
</dbReference>
<dbReference type="Pfam" id="PF00072">
    <property type="entry name" value="Response_reg"/>
    <property type="match status" value="1"/>
</dbReference>
<dbReference type="SMART" id="SM00448">
    <property type="entry name" value="REC"/>
    <property type="match status" value="1"/>
</dbReference>
<comment type="caution">
    <text evidence="4">The sequence shown here is derived from an EMBL/GenBank/DDBJ whole genome shotgun (WGS) entry which is preliminary data.</text>
</comment>
<gene>
    <name evidence="4" type="ORF">EXY23_06430</name>
</gene>
<protein>
    <submittedName>
        <fullName evidence="4">Response regulator</fullName>
    </submittedName>
</protein>
<evidence type="ECO:0000313" key="4">
    <source>
        <dbReference type="EMBL" id="TCZ65001.1"/>
    </source>
</evidence>
<evidence type="ECO:0000259" key="3">
    <source>
        <dbReference type="PROSITE" id="PS50110"/>
    </source>
</evidence>
<dbReference type="Gene3D" id="3.40.50.2300">
    <property type="match status" value="1"/>
</dbReference>
<dbReference type="InterPro" id="IPR011006">
    <property type="entry name" value="CheY-like_superfamily"/>
</dbReference>
<dbReference type="AlphaFoldDB" id="A0A4R4DWD6"/>
<dbReference type="PROSITE" id="PS50110">
    <property type="entry name" value="RESPONSE_REGULATORY"/>
    <property type="match status" value="1"/>
</dbReference>
<dbReference type="PANTHER" id="PTHR44591">
    <property type="entry name" value="STRESS RESPONSE REGULATOR PROTEIN 1"/>
    <property type="match status" value="1"/>
</dbReference>
<accession>A0A4R4DWD6</accession>
<dbReference type="InterPro" id="IPR050595">
    <property type="entry name" value="Bact_response_regulator"/>
</dbReference>
<evidence type="ECO:0000256" key="1">
    <source>
        <dbReference type="ARBA" id="ARBA00022553"/>
    </source>
</evidence>
<keyword evidence="1 2" id="KW-0597">Phosphoprotein</keyword>
<reference evidence="4 5" key="1">
    <citation type="submission" date="2019-03" db="EMBL/GenBank/DDBJ databases">
        <title>Paracraurococcus aquatilis NE82 genome sequence.</title>
        <authorList>
            <person name="Zhao Y."/>
            <person name="Du Z."/>
        </authorList>
    </citation>
    <scope>NUCLEOTIDE SEQUENCE [LARGE SCALE GENOMIC DNA]</scope>
    <source>
        <strain evidence="4 5">NE82</strain>
    </source>
</reference>
<evidence type="ECO:0000313" key="5">
    <source>
        <dbReference type="Proteomes" id="UP000295023"/>
    </source>
</evidence>
<organism evidence="4 5">
    <name type="scientific">Roseicella aquatilis</name>
    <dbReference type="NCBI Taxonomy" id="2527868"/>
    <lineage>
        <taxon>Bacteria</taxon>
        <taxon>Pseudomonadati</taxon>
        <taxon>Pseudomonadota</taxon>
        <taxon>Alphaproteobacteria</taxon>
        <taxon>Acetobacterales</taxon>
        <taxon>Roseomonadaceae</taxon>
        <taxon>Roseicella</taxon>
    </lineage>
</organism>
<dbReference type="OrthoDB" id="9800897at2"/>